<dbReference type="Proteomes" id="UP001183817">
    <property type="component" value="Unassembled WGS sequence"/>
</dbReference>
<evidence type="ECO:0000313" key="1">
    <source>
        <dbReference type="EMBL" id="MDR7356384.1"/>
    </source>
</evidence>
<comment type="caution">
    <text evidence="1">The sequence shown here is derived from an EMBL/GenBank/DDBJ whole genome shotgun (WGS) entry which is preliminary data.</text>
</comment>
<gene>
    <name evidence="1" type="ORF">J2S64_000075</name>
</gene>
<dbReference type="EMBL" id="JAVDYI010000001">
    <property type="protein sequence ID" value="MDR7356384.1"/>
    <property type="molecule type" value="Genomic_DNA"/>
</dbReference>
<organism evidence="1 2">
    <name type="scientific">Paeniglutamicibacter sulfureus</name>
    <dbReference type="NCBI Taxonomy" id="43666"/>
    <lineage>
        <taxon>Bacteria</taxon>
        <taxon>Bacillati</taxon>
        <taxon>Actinomycetota</taxon>
        <taxon>Actinomycetes</taxon>
        <taxon>Micrococcales</taxon>
        <taxon>Micrococcaceae</taxon>
        <taxon>Paeniglutamicibacter</taxon>
    </lineage>
</organism>
<accession>A0ABU2BEJ1</accession>
<protein>
    <submittedName>
        <fullName evidence="1">Uncharacterized protein</fullName>
    </submittedName>
</protein>
<proteinExistence type="predicted"/>
<evidence type="ECO:0000313" key="2">
    <source>
        <dbReference type="Proteomes" id="UP001183817"/>
    </source>
</evidence>
<reference evidence="1 2" key="1">
    <citation type="submission" date="2023-07" db="EMBL/GenBank/DDBJ databases">
        <title>Sequencing the genomes of 1000 actinobacteria strains.</title>
        <authorList>
            <person name="Klenk H.-P."/>
        </authorList>
    </citation>
    <scope>NUCLEOTIDE SEQUENCE [LARGE SCALE GENOMIC DNA]</scope>
    <source>
        <strain evidence="1 2">DSM 20167</strain>
    </source>
</reference>
<name>A0ABU2BEJ1_9MICC</name>
<sequence length="317" mass="34401">MTSELIELAGTQIGARRLGLITSINDNAVRAGSEVSTKPFEQDHEDYRQDWHVMQSDLRWMDKIGWIMCDESAAGIDGVLIQSDGVEVARAFKSAREDVAARVKVARENYLRWLYNCDHNEESRITYDDFRANALGVYLGKEFTDKEIRRAAQWLVDGSYITGQRMQTGSYSNPQITNDGSDVIDRYGSLADTPASPQGNVTTHISLADSHGNNLNVGGSNVSQSTNVTVEQLKEATKFIGSAKGLVPLLDLSAQDQARALEAISQLELETTGPAPKQGRVKELIAKVTEIAALGTAQGMVDALVSMGETAMAGFGG</sequence>
<keyword evidence="2" id="KW-1185">Reference proteome</keyword>
<dbReference type="RefSeq" id="WP_310287135.1">
    <property type="nucleotide sequence ID" value="NZ_BAAAWO010000001.1"/>
</dbReference>